<dbReference type="AlphaFoldDB" id="A0A6J4NL91"/>
<reference evidence="2" key="1">
    <citation type="submission" date="2020-02" db="EMBL/GenBank/DDBJ databases">
        <authorList>
            <person name="Meier V. D."/>
        </authorList>
    </citation>
    <scope>NUCLEOTIDE SEQUENCE</scope>
    <source>
        <strain evidence="2">AVDCRST_MAG01</strain>
    </source>
</reference>
<feature type="compositionally biased region" description="Basic residues" evidence="1">
    <location>
        <begin position="93"/>
        <end position="103"/>
    </location>
</feature>
<feature type="region of interest" description="Disordered" evidence="1">
    <location>
        <begin position="19"/>
        <end position="151"/>
    </location>
</feature>
<feature type="non-terminal residue" evidence="2">
    <location>
        <position position="1"/>
    </location>
</feature>
<name>A0A6J4NL91_9ACTN</name>
<evidence type="ECO:0000256" key="1">
    <source>
        <dbReference type="SAM" id="MobiDB-lite"/>
    </source>
</evidence>
<accession>A0A6J4NL91</accession>
<feature type="non-terminal residue" evidence="2">
    <location>
        <position position="151"/>
    </location>
</feature>
<sequence length="151" mass="16464">EGRALQPVPGRQLHLLRHDAFPRGVRRRALPGSAAAGYHEDHHGPATNPHWDTGRTPRRPRRAPRGAHGHRVRAEGPARVGQERPGSDLSLRGARRRAHGARRRAGDVRQHPHPRQKAPVDRGHHAPLGRLPGVPAPPRADAGVVRAAHGL</sequence>
<proteinExistence type="predicted"/>
<feature type="compositionally biased region" description="Basic and acidic residues" evidence="1">
    <location>
        <begin position="72"/>
        <end position="86"/>
    </location>
</feature>
<protein>
    <submittedName>
        <fullName evidence="2">Uncharacterized protein</fullName>
    </submittedName>
</protein>
<feature type="compositionally biased region" description="Basic residues" evidence="1">
    <location>
        <begin position="56"/>
        <end position="71"/>
    </location>
</feature>
<dbReference type="EMBL" id="CADCUW010000055">
    <property type="protein sequence ID" value="CAA9388433.1"/>
    <property type="molecule type" value="Genomic_DNA"/>
</dbReference>
<organism evidence="2">
    <name type="scientific">uncultured Rubrobacteraceae bacterium</name>
    <dbReference type="NCBI Taxonomy" id="349277"/>
    <lineage>
        <taxon>Bacteria</taxon>
        <taxon>Bacillati</taxon>
        <taxon>Actinomycetota</taxon>
        <taxon>Rubrobacteria</taxon>
        <taxon>Rubrobacterales</taxon>
        <taxon>Rubrobacteraceae</taxon>
        <taxon>environmental samples</taxon>
    </lineage>
</organism>
<evidence type="ECO:0000313" key="2">
    <source>
        <dbReference type="EMBL" id="CAA9388433.1"/>
    </source>
</evidence>
<gene>
    <name evidence="2" type="ORF">AVDCRST_MAG01-01-374</name>
</gene>